<dbReference type="RefSeq" id="WP_245909487.1">
    <property type="nucleotide sequence ID" value="NZ_QJJS01000007.1"/>
</dbReference>
<sequence length="276" mass="29891">MTMPSAPPPPPFRRTAPADQADGLRRLFSSRSMRFVPVVSNPFIAHGGVLIERLCTVLDEMELDTLLVDASERGAAPKELANFDLAEGIEVLSERVAYLGARGLPARWVDSQGSTRGFLDAIAEALPSTQVVLVHASALELARLFGRGDEGVSRPRPLVLCDDRPESMTHAYAALKIFAQRADWRIHDLLMCAPRQSTHARLVAERLAHCSDLFLGGVQRDWVQVDPAEPPTATPSAALVGLVEQLLSSAAVLNPGESERAGLRVALPSHRQPSMT</sequence>
<evidence type="ECO:0000313" key="2">
    <source>
        <dbReference type="Proteomes" id="UP000247811"/>
    </source>
</evidence>
<keyword evidence="1" id="KW-0282">Flagellum</keyword>
<evidence type="ECO:0000313" key="1">
    <source>
        <dbReference type="EMBL" id="PXW96189.1"/>
    </source>
</evidence>
<gene>
    <name evidence="1" type="ORF">C7444_10795</name>
</gene>
<protein>
    <submittedName>
        <fullName evidence="1">Flagellar biosynthesis protein FlhG</fullName>
    </submittedName>
</protein>
<dbReference type="Proteomes" id="UP000247811">
    <property type="component" value="Unassembled WGS sequence"/>
</dbReference>
<organism evidence="1 2">
    <name type="scientific">Sphaerotilus hippei</name>
    <dbReference type="NCBI Taxonomy" id="744406"/>
    <lineage>
        <taxon>Bacteria</taxon>
        <taxon>Pseudomonadati</taxon>
        <taxon>Pseudomonadota</taxon>
        <taxon>Betaproteobacteria</taxon>
        <taxon>Burkholderiales</taxon>
        <taxon>Sphaerotilaceae</taxon>
        <taxon>Sphaerotilus</taxon>
    </lineage>
</organism>
<comment type="caution">
    <text evidence="1">The sequence shown here is derived from an EMBL/GenBank/DDBJ whole genome shotgun (WGS) entry which is preliminary data.</text>
</comment>
<name>A0A318H065_9BURK</name>
<keyword evidence="1" id="KW-0969">Cilium</keyword>
<dbReference type="EMBL" id="QJJS01000007">
    <property type="protein sequence ID" value="PXW96189.1"/>
    <property type="molecule type" value="Genomic_DNA"/>
</dbReference>
<reference evidence="1 2" key="1">
    <citation type="submission" date="2018-05" db="EMBL/GenBank/DDBJ databases">
        <title>Genomic Encyclopedia of Type Strains, Phase IV (KMG-IV): sequencing the most valuable type-strain genomes for metagenomic binning, comparative biology and taxonomic classification.</title>
        <authorList>
            <person name="Goeker M."/>
        </authorList>
    </citation>
    <scope>NUCLEOTIDE SEQUENCE [LARGE SCALE GENOMIC DNA]</scope>
    <source>
        <strain evidence="1 2">DSM 566</strain>
    </source>
</reference>
<dbReference type="AlphaFoldDB" id="A0A318H065"/>
<keyword evidence="1" id="KW-0966">Cell projection</keyword>
<accession>A0A318H065</accession>
<keyword evidence="2" id="KW-1185">Reference proteome</keyword>
<proteinExistence type="predicted"/>